<dbReference type="PROSITE" id="PS51171">
    <property type="entry name" value="PREPHENATE_DEHYDR_3"/>
    <property type="match status" value="1"/>
</dbReference>
<dbReference type="AlphaFoldDB" id="A0A317KXU5"/>
<dbReference type="Pfam" id="PF00800">
    <property type="entry name" value="PDT"/>
    <property type="match status" value="1"/>
</dbReference>
<dbReference type="Gene3D" id="3.40.190.10">
    <property type="entry name" value="Periplasmic binding protein-like II"/>
    <property type="match status" value="2"/>
</dbReference>
<dbReference type="Proteomes" id="UP000245624">
    <property type="component" value="Unassembled WGS sequence"/>
</dbReference>
<feature type="domain" description="ACT" evidence="12">
    <location>
        <begin position="203"/>
        <end position="280"/>
    </location>
</feature>
<dbReference type="UniPathway" id="UPA00121">
    <property type="reaction ID" value="UER00345"/>
</dbReference>
<feature type="site" description="Essential for prephenate dehydratase activity" evidence="9">
    <location>
        <position position="177"/>
    </location>
</feature>
<gene>
    <name evidence="10" type="primary">pheA</name>
    <name evidence="13" type="ORF">DLJ74_07835</name>
</gene>
<dbReference type="SUPFAM" id="SSF53850">
    <property type="entry name" value="Periplasmic binding protein-like II"/>
    <property type="match status" value="1"/>
</dbReference>
<feature type="domain" description="Prephenate dehydratase" evidence="11">
    <location>
        <begin position="4"/>
        <end position="184"/>
    </location>
</feature>
<dbReference type="Gene3D" id="3.30.70.260">
    <property type="match status" value="1"/>
</dbReference>
<evidence type="ECO:0000256" key="3">
    <source>
        <dbReference type="ARBA" id="ARBA00021872"/>
    </source>
</evidence>
<evidence type="ECO:0000256" key="4">
    <source>
        <dbReference type="ARBA" id="ARBA00022605"/>
    </source>
</evidence>
<comment type="caution">
    <text evidence="13">The sequence shown here is derived from an EMBL/GenBank/DDBJ whole genome shotgun (WGS) entry which is preliminary data.</text>
</comment>
<dbReference type="InterPro" id="IPR045865">
    <property type="entry name" value="ACT-like_dom_sf"/>
</dbReference>
<dbReference type="PROSITE" id="PS51671">
    <property type="entry name" value="ACT"/>
    <property type="match status" value="1"/>
</dbReference>
<accession>A0A317KXU5</accession>
<proteinExistence type="predicted"/>
<evidence type="ECO:0000259" key="12">
    <source>
        <dbReference type="PROSITE" id="PS51671"/>
    </source>
</evidence>
<dbReference type="InterPro" id="IPR008242">
    <property type="entry name" value="Chor_mutase/pphenate_deHydtase"/>
</dbReference>
<evidence type="ECO:0000313" key="14">
    <source>
        <dbReference type="Proteomes" id="UP000245624"/>
    </source>
</evidence>
<comment type="pathway">
    <text evidence="1 10">Amino-acid biosynthesis; L-phenylalanine biosynthesis; phenylpyruvate from prephenate: step 1/1.</text>
</comment>
<evidence type="ECO:0000256" key="6">
    <source>
        <dbReference type="ARBA" id="ARBA00023222"/>
    </source>
</evidence>
<dbReference type="EMBL" id="QGTD01000008">
    <property type="protein sequence ID" value="PWU68352.1"/>
    <property type="molecule type" value="Genomic_DNA"/>
</dbReference>
<dbReference type="SUPFAM" id="SSF55021">
    <property type="entry name" value="ACT-like"/>
    <property type="match status" value="1"/>
</dbReference>
<dbReference type="InterPro" id="IPR002912">
    <property type="entry name" value="ACT_dom"/>
</dbReference>
<protein>
    <recommendedName>
        <fullName evidence="3 10">Prephenate dehydratase</fullName>
        <shortName evidence="10">PDT</shortName>
        <ecNumber evidence="2 10">4.2.1.51</ecNumber>
    </recommendedName>
</protein>
<keyword evidence="5 10" id="KW-0057">Aromatic amino acid biosynthesis</keyword>
<reference evidence="13 14" key="1">
    <citation type="submission" date="2018-05" db="EMBL/GenBank/DDBJ databases">
        <title>Genomic analysis of Gracilibacillus dipsosauri DD1 reveals novel features of a salt-tolerant amylase.</title>
        <authorList>
            <person name="Deutch C.E."/>
            <person name="Yang S."/>
        </authorList>
    </citation>
    <scope>NUCLEOTIDE SEQUENCE [LARGE SCALE GENOMIC DNA]</scope>
    <source>
        <strain evidence="13 14">DD1</strain>
    </source>
</reference>
<dbReference type="InterPro" id="IPR018528">
    <property type="entry name" value="Preph_deHydtase_CS"/>
</dbReference>
<dbReference type="RefSeq" id="WP_054787813.1">
    <property type="nucleotide sequence ID" value="NZ_JAJUIE010000040.1"/>
</dbReference>
<sequence>MATTIGYLGPKGTFSKIAVDSMFNGEIKKGYKTIPACIDAIEKNEVSYAVVPLENTIEGTVNLTLDNIIQTENIKIVSEVIVPIRQHIMVHPSNVAKWKEVTAIYSHPHAIAQCHRFLRNQFSHLEAQSMTSTGAAAEYVSNHPKEISAAIANHLAAKEYGLSIVEKDIHDFENNHTRFIVLHKQETALTSNKLEEKGYKTTITVALPSDRPGALHQVLSAFAWRNLNLSKIESRPMKTGLGNYYFLIDIEQKMDNVLIPNAIAEIESLGCTVNVLGSYPYYLHSGNGVTLAV</sequence>
<dbReference type="PROSITE" id="PS00857">
    <property type="entry name" value="PREPHENATE_DEHYDR_1"/>
    <property type="match status" value="1"/>
</dbReference>
<dbReference type="PANTHER" id="PTHR21022:SF19">
    <property type="entry name" value="PREPHENATE DEHYDRATASE-RELATED"/>
    <property type="match status" value="1"/>
</dbReference>
<organism evidence="13 14">
    <name type="scientific">Gracilibacillus dipsosauri</name>
    <dbReference type="NCBI Taxonomy" id="178340"/>
    <lineage>
        <taxon>Bacteria</taxon>
        <taxon>Bacillati</taxon>
        <taxon>Bacillota</taxon>
        <taxon>Bacilli</taxon>
        <taxon>Bacillales</taxon>
        <taxon>Bacillaceae</taxon>
        <taxon>Gracilibacillus</taxon>
    </lineage>
</organism>
<evidence type="ECO:0000259" key="11">
    <source>
        <dbReference type="PROSITE" id="PS51171"/>
    </source>
</evidence>
<dbReference type="GO" id="GO:0004664">
    <property type="term" value="F:prephenate dehydratase activity"/>
    <property type="evidence" value="ECO:0007669"/>
    <property type="project" value="UniProtKB-UniRule"/>
</dbReference>
<dbReference type="FunFam" id="3.40.190.10:FF:000064">
    <property type="entry name" value="Prephenate dehydratase"/>
    <property type="match status" value="1"/>
</dbReference>
<name>A0A317KXU5_9BACI</name>
<dbReference type="InterPro" id="IPR001086">
    <property type="entry name" value="Preph_deHydtase"/>
</dbReference>
<evidence type="ECO:0000256" key="5">
    <source>
        <dbReference type="ARBA" id="ARBA00023141"/>
    </source>
</evidence>
<keyword evidence="14" id="KW-1185">Reference proteome</keyword>
<comment type="catalytic activity">
    <reaction evidence="8 10">
        <text>prephenate + H(+) = 3-phenylpyruvate + CO2 + H2O</text>
        <dbReference type="Rhea" id="RHEA:21648"/>
        <dbReference type="ChEBI" id="CHEBI:15377"/>
        <dbReference type="ChEBI" id="CHEBI:15378"/>
        <dbReference type="ChEBI" id="CHEBI:16526"/>
        <dbReference type="ChEBI" id="CHEBI:18005"/>
        <dbReference type="ChEBI" id="CHEBI:29934"/>
        <dbReference type="EC" id="4.2.1.51"/>
    </reaction>
</comment>
<evidence type="ECO:0000256" key="9">
    <source>
        <dbReference type="PIRSR" id="PIRSR001500-2"/>
    </source>
</evidence>
<evidence type="ECO:0000256" key="7">
    <source>
        <dbReference type="ARBA" id="ARBA00023239"/>
    </source>
</evidence>
<keyword evidence="6 10" id="KW-0584">Phenylalanine biosynthesis</keyword>
<evidence type="ECO:0000256" key="2">
    <source>
        <dbReference type="ARBA" id="ARBA00013147"/>
    </source>
</evidence>
<dbReference type="CDD" id="cd13633">
    <property type="entry name" value="PBP2_Sa-PDT_like"/>
    <property type="match status" value="1"/>
</dbReference>
<dbReference type="PROSITE" id="PS00858">
    <property type="entry name" value="PREPHENATE_DEHYDR_2"/>
    <property type="match status" value="1"/>
</dbReference>
<keyword evidence="4 10" id="KW-0028">Amino-acid biosynthesis</keyword>
<keyword evidence="7 10" id="KW-0456">Lyase</keyword>
<dbReference type="CDD" id="cd04905">
    <property type="entry name" value="ACT_CM-PDT"/>
    <property type="match status" value="1"/>
</dbReference>
<dbReference type="GO" id="GO:0009094">
    <property type="term" value="P:L-phenylalanine biosynthetic process"/>
    <property type="evidence" value="ECO:0007669"/>
    <property type="project" value="UniProtKB-UniPathway"/>
</dbReference>
<dbReference type="GO" id="GO:0005737">
    <property type="term" value="C:cytoplasm"/>
    <property type="evidence" value="ECO:0007669"/>
    <property type="project" value="TreeGrafter"/>
</dbReference>
<dbReference type="FunFam" id="3.30.70.260:FF:000012">
    <property type="entry name" value="Prephenate dehydratase"/>
    <property type="match status" value="1"/>
</dbReference>
<dbReference type="PANTHER" id="PTHR21022">
    <property type="entry name" value="PREPHENATE DEHYDRATASE P PROTEIN"/>
    <property type="match status" value="1"/>
</dbReference>
<evidence type="ECO:0000256" key="8">
    <source>
        <dbReference type="ARBA" id="ARBA00047848"/>
    </source>
</evidence>
<dbReference type="EC" id="4.2.1.51" evidence="2 10"/>
<evidence type="ECO:0000256" key="1">
    <source>
        <dbReference type="ARBA" id="ARBA00004741"/>
    </source>
</evidence>
<dbReference type="PIRSF" id="PIRSF001500">
    <property type="entry name" value="Chor_mut_pdt_Ppr"/>
    <property type="match status" value="1"/>
</dbReference>
<evidence type="ECO:0000313" key="13">
    <source>
        <dbReference type="EMBL" id="PWU68352.1"/>
    </source>
</evidence>
<dbReference type="Pfam" id="PF01842">
    <property type="entry name" value="ACT"/>
    <property type="match status" value="1"/>
</dbReference>
<evidence type="ECO:0000256" key="10">
    <source>
        <dbReference type="RuleBase" id="RU361254"/>
    </source>
</evidence>
<dbReference type="NCBIfam" id="NF008865">
    <property type="entry name" value="PRK11898.1"/>
    <property type="match status" value="1"/>
</dbReference>
<dbReference type="OrthoDB" id="9802281at2"/>